<reference evidence="2" key="2">
    <citation type="submission" date="2025-09" db="UniProtKB">
        <authorList>
            <consortium name="Ensembl"/>
        </authorList>
    </citation>
    <scope>IDENTIFICATION</scope>
</reference>
<evidence type="ECO:0000313" key="2">
    <source>
        <dbReference type="Ensembl" id="ENSACDP00005020400.1"/>
    </source>
</evidence>
<keyword evidence="3" id="KW-1185">Reference proteome</keyword>
<proteinExistence type="predicted"/>
<dbReference type="Ensembl" id="ENSACDT00005024410.1">
    <property type="protein sequence ID" value="ENSACDP00005020400.1"/>
    <property type="gene ID" value="ENSACDG00005014801.1"/>
</dbReference>
<feature type="region of interest" description="Disordered" evidence="1">
    <location>
        <begin position="39"/>
        <end position="82"/>
    </location>
</feature>
<sequence>GGAESSRSHGVARAHGVLGQGLTPAFSMGMTSLLVPGTMLPPARPGSHPIVTGGQSCSTPCPASPGPQSPPMGTPTCTASPALNHFKEWGLPQQKPKAASSLNALH</sequence>
<evidence type="ECO:0000256" key="1">
    <source>
        <dbReference type="SAM" id="MobiDB-lite"/>
    </source>
</evidence>
<evidence type="ECO:0000313" key="3">
    <source>
        <dbReference type="Proteomes" id="UP000694521"/>
    </source>
</evidence>
<reference evidence="2" key="1">
    <citation type="submission" date="2025-08" db="UniProtKB">
        <authorList>
            <consortium name="Ensembl"/>
        </authorList>
    </citation>
    <scope>IDENTIFICATION</scope>
</reference>
<protein>
    <submittedName>
        <fullName evidence="2">Uncharacterized protein</fullName>
    </submittedName>
</protein>
<dbReference type="AlphaFoldDB" id="A0A8B9EDA5"/>
<feature type="compositionally biased region" description="Pro residues" evidence="1">
    <location>
        <begin position="62"/>
        <end position="73"/>
    </location>
</feature>
<accession>A0A8B9EDA5</accession>
<name>A0A8B9EDA5_ANSCY</name>
<dbReference type="Proteomes" id="UP000694521">
    <property type="component" value="Unplaced"/>
</dbReference>
<organism evidence="2 3">
    <name type="scientific">Anser cygnoides</name>
    <name type="common">Swan goose</name>
    <dbReference type="NCBI Taxonomy" id="8845"/>
    <lineage>
        <taxon>Eukaryota</taxon>
        <taxon>Metazoa</taxon>
        <taxon>Chordata</taxon>
        <taxon>Craniata</taxon>
        <taxon>Vertebrata</taxon>
        <taxon>Euteleostomi</taxon>
        <taxon>Archelosauria</taxon>
        <taxon>Archosauria</taxon>
        <taxon>Dinosauria</taxon>
        <taxon>Saurischia</taxon>
        <taxon>Theropoda</taxon>
        <taxon>Coelurosauria</taxon>
        <taxon>Aves</taxon>
        <taxon>Neognathae</taxon>
        <taxon>Galloanserae</taxon>
        <taxon>Anseriformes</taxon>
        <taxon>Anatidae</taxon>
        <taxon>Anserinae</taxon>
        <taxon>Anser</taxon>
    </lineage>
</organism>